<reference evidence="4" key="1">
    <citation type="submission" date="2017-01" db="EMBL/GenBank/DDBJ databases">
        <authorList>
            <person name="Varghese N."/>
            <person name="Submissions S."/>
        </authorList>
    </citation>
    <scope>NUCLEOTIDE SEQUENCE [LARGE SCALE GENOMIC DNA]</scope>
    <source>
        <strain evidence="4">ATCC 12950</strain>
    </source>
</reference>
<gene>
    <name evidence="3" type="ORF">SAMN05421833_101425</name>
</gene>
<accession>A0A1N6RKZ7</accession>
<keyword evidence="2" id="KW-0472">Membrane</keyword>
<dbReference type="EMBL" id="FTNI01000001">
    <property type="protein sequence ID" value="SIQ29459.1"/>
    <property type="molecule type" value="Genomic_DNA"/>
</dbReference>
<evidence type="ECO:0000313" key="4">
    <source>
        <dbReference type="Proteomes" id="UP000186096"/>
    </source>
</evidence>
<evidence type="ECO:0000256" key="1">
    <source>
        <dbReference type="SAM" id="Coils"/>
    </source>
</evidence>
<dbReference type="AlphaFoldDB" id="A0A1N6RKZ7"/>
<name>A0A1N6RKZ7_9ACTN</name>
<dbReference type="RefSeq" id="WP_030509944.1">
    <property type="nucleotide sequence ID" value="NZ_CP192071.1"/>
</dbReference>
<proteinExistence type="predicted"/>
<dbReference type="OrthoDB" id="3544489at2"/>
<evidence type="ECO:0000256" key="2">
    <source>
        <dbReference type="SAM" id="Phobius"/>
    </source>
</evidence>
<keyword evidence="2" id="KW-1133">Transmembrane helix</keyword>
<dbReference type="STRING" id="58117.SAMN05421833_101425"/>
<keyword evidence="1" id="KW-0175">Coiled coil</keyword>
<feature type="coiled-coil region" evidence="1">
    <location>
        <begin position="5"/>
        <end position="34"/>
    </location>
</feature>
<dbReference type="Proteomes" id="UP000186096">
    <property type="component" value="Unassembled WGS sequence"/>
</dbReference>
<sequence>MSKERARRRAEREAERERLAAARAEREARAARRREMRERFVGPVTGAVAGVVGAVLPRPARPVRVARQRGFLARRRRTENAVVAVLWFLVQVLAWILLDSWMARLGVFLGSILLLPVLVTIVFDRRS</sequence>
<organism evidence="3 4">
    <name type="scientific">Microbispora rosea</name>
    <dbReference type="NCBI Taxonomy" id="58117"/>
    <lineage>
        <taxon>Bacteria</taxon>
        <taxon>Bacillati</taxon>
        <taxon>Actinomycetota</taxon>
        <taxon>Actinomycetes</taxon>
        <taxon>Streptosporangiales</taxon>
        <taxon>Streptosporangiaceae</taxon>
        <taxon>Microbispora</taxon>
    </lineage>
</organism>
<feature type="transmembrane region" description="Helical" evidence="2">
    <location>
        <begin position="105"/>
        <end position="123"/>
    </location>
</feature>
<feature type="transmembrane region" description="Helical" evidence="2">
    <location>
        <begin position="80"/>
        <end position="98"/>
    </location>
</feature>
<keyword evidence="4" id="KW-1185">Reference proteome</keyword>
<dbReference type="GeneID" id="97498142"/>
<keyword evidence="2" id="KW-0812">Transmembrane</keyword>
<evidence type="ECO:0000313" key="3">
    <source>
        <dbReference type="EMBL" id="SIQ29459.1"/>
    </source>
</evidence>
<protein>
    <submittedName>
        <fullName evidence="3">Uncharacterized protein</fullName>
    </submittedName>
</protein>